<dbReference type="PROSITE" id="PS50088">
    <property type="entry name" value="ANK_REPEAT"/>
    <property type="match status" value="1"/>
</dbReference>
<dbReference type="SMART" id="SM00248">
    <property type="entry name" value="ANK"/>
    <property type="match status" value="6"/>
</dbReference>
<dbReference type="GeneID" id="63867812"/>
<organism evidence="4 5">
    <name type="scientific">Aspergillus fijiensis CBS 313.89</name>
    <dbReference type="NCBI Taxonomy" id="1448319"/>
    <lineage>
        <taxon>Eukaryota</taxon>
        <taxon>Fungi</taxon>
        <taxon>Dikarya</taxon>
        <taxon>Ascomycota</taxon>
        <taxon>Pezizomycotina</taxon>
        <taxon>Eurotiomycetes</taxon>
        <taxon>Eurotiomycetidae</taxon>
        <taxon>Eurotiales</taxon>
        <taxon>Aspergillaceae</taxon>
        <taxon>Aspergillus</taxon>
    </lineage>
</organism>
<gene>
    <name evidence="4" type="ORF">BO72DRAFT_533032</name>
</gene>
<dbReference type="Gene3D" id="1.25.40.20">
    <property type="entry name" value="Ankyrin repeat-containing domain"/>
    <property type="match status" value="3"/>
</dbReference>
<protein>
    <submittedName>
        <fullName evidence="4">Ankyrin</fullName>
    </submittedName>
</protein>
<reference evidence="4 5" key="1">
    <citation type="submission" date="2018-02" db="EMBL/GenBank/DDBJ databases">
        <title>The genomes of Aspergillus section Nigri reveals drivers in fungal speciation.</title>
        <authorList>
            <consortium name="DOE Joint Genome Institute"/>
            <person name="Vesth T.C."/>
            <person name="Nybo J."/>
            <person name="Theobald S."/>
            <person name="Brandl J."/>
            <person name="Frisvad J.C."/>
            <person name="Nielsen K.F."/>
            <person name="Lyhne E.K."/>
            <person name="Kogle M.E."/>
            <person name="Kuo A."/>
            <person name="Riley R."/>
            <person name="Clum A."/>
            <person name="Nolan M."/>
            <person name="Lipzen A."/>
            <person name="Salamov A."/>
            <person name="Henrissat B."/>
            <person name="Wiebenga A."/>
            <person name="De vries R.P."/>
            <person name="Grigoriev I.V."/>
            <person name="Mortensen U.H."/>
            <person name="Andersen M.R."/>
            <person name="Baker S.E."/>
        </authorList>
    </citation>
    <scope>NUCLEOTIDE SEQUENCE [LARGE SCALE GENOMIC DNA]</scope>
    <source>
        <strain evidence="4 5">CBS 313.89</strain>
    </source>
</reference>
<dbReference type="AlphaFoldDB" id="A0A8G1VTG0"/>
<dbReference type="Proteomes" id="UP000249789">
    <property type="component" value="Unassembled WGS sequence"/>
</dbReference>
<dbReference type="InterPro" id="IPR036770">
    <property type="entry name" value="Ankyrin_rpt-contain_sf"/>
</dbReference>
<proteinExistence type="predicted"/>
<dbReference type="EMBL" id="KZ824737">
    <property type="protein sequence ID" value="RAK71043.1"/>
    <property type="molecule type" value="Genomic_DNA"/>
</dbReference>
<evidence type="ECO:0000256" key="2">
    <source>
        <dbReference type="ARBA" id="ARBA00023043"/>
    </source>
</evidence>
<dbReference type="SUPFAM" id="SSF48403">
    <property type="entry name" value="Ankyrin repeat"/>
    <property type="match status" value="1"/>
</dbReference>
<sequence>MGLSRLSPELILMVAESLDSEKATEKAINPLTRINRFFYSLLNPFLYRYHARNDVELSALQHAARRDLPGVIEHLVDAGVSLHSREAWFGYSFYRRPKYDHPIVLAANSDHANVMETLLDKEELTSGLTERHFSDMMYWAVQDNQAKAVKVLLDRKVTDPWTDDPIIASAAERGRVDIVNLLLKDADERIKTGLLSETLRQRGIDEALLQGIGTQNPKNILTLLLKAGADVNFVAKWGRIHLVPLGEAAHYKHVGAVKLLLEAGADPNLMKNRKWGPLARAIQPWHGDITYSWDPPGHELEDPSRQPLPRPMSPSVREIFRLLFEYRAKPSRAGGSWALHRAVVYQCYEAAHLLIDKGAQITPSHVNDSQQAALNQAVADRDFEAIKALVPKEWSTDA</sequence>
<dbReference type="InterPro" id="IPR002110">
    <property type="entry name" value="Ankyrin_rpt"/>
</dbReference>
<dbReference type="RefSeq" id="XP_040795055.1">
    <property type="nucleotide sequence ID" value="XM_040950477.1"/>
</dbReference>
<dbReference type="VEuPathDB" id="FungiDB:BO72DRAFT_533032"/>
<dbReference type="Pfam" id="PF13637">
    <property type="entry name" value="Ank_4"/>
    <property type="match status" value="1"/>
</dbReference>
<dbReference type="PANTHER" id="PTHR24198">
    <property type="entry name" value="ANKYRIN REPEAT AND PROTEIN KINASE DOMAIN-CONTAINING PROTEIN"/>
    <property type="match status" value="1"/>
</dbReference>
<dbReference type="OrthoDB" id="366390at2759"/>
<evidence type="ECO:0000256" key="1">
    <source>
        <dbReference type="ARBA" id="ARBA00022737"/>
    </source>
</evidence>
<evidence type="ECO:0000256" key="3">
    <source>
        <dbReference type="PROSITE-ProRule" id="PRU00023"/>
    </source>
</evidence>
<evidence type="ECO:0000313" key="5">
    <source>
        <dbReference type="Proteomes" id="UP000249789"/>
    </source>
</evidence>
<keyword evidence="1" id="KW-0677">Repeat</keyword>
<name>A0A8G1VTG0_9EURO</name>
<evidence type="ECO:0000313" key="4">
    <source>
        <dbReference type="EMBL" id="RAK71043.1"/>
    </source>
</evidence>
<keyword evidence="2 3" id="KW-0040">ANK repeat</keyword>
<accession>A0A8G1VTG0</accession>
<dbReference type="Pfam" id="PF00023">
    <property type="entry name" value="Ank"/>
    <property type="match status" value="1"/>
</dbReference>
<feature type="repeat" description="ANK" evidence="3">
    <location>
        <begin position="240"/>
        <end position="272"/>
    </location>
</feature>
<keyword evidence="5" id="KW-1185">Reference proteome</keyword>
<dbReference type="PANTHER" id="PTHR24198:SF165">
    <property type="entry name" value="ANKYRIN REPEAT-CONTAINING PROTEIN-RELATED"/>
    <property type="match status" value="1"/>
</dbReference>